<keyword evidence="7 8" id="KW-0472">Membrane</keyword>
<comment type="subcellular location">
    <subcellularLocation>
        <location evidence="1">Cell inner membrane</location>
        <topology evidence="1">Multi-pass membrane protein</topology>
    </subcellularLocation>
    <subcellularLocation>
        <location evidence="8">Cell membrane</location>
        <topology evidence="8">Multi-pass membrane protein</topology>
    </subcellularLocation>
</comment>
<evidence type="ECO:0000256" key="6">
    <source>
        <dbReference type="ARBA" id="ARBA00022989"/>
    </source>
</evidence>
<feature type="transmembrane region" description="Helical" evidence="8">
    <location>
        <begin position="140"/>
        <end position="162"/>
    </location>
</feature>
<accession>A0A6N3GEV5</accession>
<reference evidence="10" key="1">
    <citation type="submission" date="2019-11" db="EMBL/GenBank/DDBJ databases">
        <authorList>
            <person name="Feng L."/>
        </authorList>
    </citation>
    <scope>NUCLEOTIDE SEQUENCE</scope>
    <source>
        <strain evidence="10">CsymbiosumLFYP84</strain>
    </source>
</reference>
<proteinExistence type="inferred from homology"/>
<name>A0A6N3GEV5_CLOSY</name>
<evidence type="ECO:0000256" key="1">
    <source>
        <dbReference type="ARBA" id="ARBA00004429"/>
    </source>
</evidence>
<keyword evidence="3" id="KW-1003">Cell membrane</keyword>
<evidence type="ECO:0000256" key="8">
    <source>
        <dbReference type="RuleBase" id="RU363032"/>
    </source>
</evidence>
<keyword evidence="5 8" id="KW-0812">Transmembrane</keyword>
<dbReference type="Gene3D" id="1.10.3720.10">
    <property type="entry name" value="MetI-like"/>
    <property type="match status" value="2"/>
</dbReference>
<comment type="similarity">
    <text evidence="8">Belongs to the binding-protein-dependent transport system permease family.</text>
</comment>
<feature type="transmembrane region" description="Helical" evidence="8">
    <location>
        <begin position="429"/>
        <end position="447"/>
    </location>
</feature>
<dbReference type="EMBL" id="CACRUA010000032">
    <property type="protein sequence ID" value="VYU63188.1"/>
    <property type="molecule type" value="Genomic_DNA"/>
</dbReference>
<dbReference type="PANTHER" id="PTHR43357">
    <property type="entry name" value="INNER MEMBRANE ABC TRANSPORTER PERMEASE PROTEIN YDCV"/>
    <property type="match status" value="1"/>
</dbReference>
<evidence type="ECO:0000313" key="10">
    <source>
        <dbReference type="EMBL" id="VYU63188.1"/>
    </source>
</evidence>
<dbReference type="CDD" id="cd06261">
    <property type="entry name" value="TM_PBP2"/>
    <property type="match status" value="2"/>
</dbReference>
<feature type="transmembrane region" description="Helical" evidence="8">
    <location>
        <begin position="297"/>
        <end position="320"/>
    </location>
</feature>
<feature type="transmembrane region" description="Helical" evidence="8">
    <location>
        <begin position="356"/>
        <end position="378"/>
    </location>
</feature>
<evidence type="ECO:0000256" key="2">
    <source>
        <dbReference type="ARBA" id="ARBA00022448"/>
    </source>
</evidence>
<feature type="transmembrane region" description="Helical" evidence="8">
    <location>
        <begin position="526"/>
        <end position="550"/>
    </location>
</feature>
<organism evidence="10">
    <name type="scientific">Clostridium symbiosum</name>
    <name type="common">Bacteroides symbiosus</name>
    <dbReference type="NCBI Taxonomy" id="1512"/>
    <lineage>
        <taxon>Bacteria</taxon>
        <taxon>Bacillati</taxon>
        <taxon>Bacillota</taxon>
        <taxon>Clostridia</taxon>
        <taxon>Lachnospirales</taxon>
        <taxon>Lachnospiraceae</taxon>
        <taxon>Otoolea</taxon>
    </lineage>
</organism>
<feature type="transmembrane region" description="Helical" evidence="8">
    <location>
        <begin position="187"/>
        <end position="209"/>
    </location>
</feature>
<evidence type="ECO:0000256" key="3">
    <source>
        <dbReference type="ARBA" id="ARBA00022475"/>
    </source>
</evidence>
<dbReference type="GO" id="GO:0055085">
    <property type="term" value="P:transmembrane transport"/>
    <property type="evidence" value="ECO:0007669"/>
    <property type="project" value="InterPro"/>
</dbReference>
<dbReference type="SUPFAM" id="SSF161098">
    <property type="entry name" value="MetI-like"/>
    <property type="match status" value="2"/>
</dbReference>
<protein>
    <submittedName>
        <fullName evidence="10">Molybdenum transport system permease protein ModB</fullName>
    </submittedName>
</protein>
<dbReference type="InterPro" id="IPR000515">
    <property type="entry name" value="MetI-like"/>
</dbReference>
<feature type="transmembrane region" description="Helical" evidence="8">
    <location>
        <begin position="61"/>
        <end position="85"/>
    </location>
</feature>
<feature type="transmembrane region" description="Helical" evidence="8">
    <location>
        <begin position="251"/>
        <end position="269"/>
    </location>
</feature>
<keyword evidence="4" id="KW-0997">Cell inner membrane</keyword>
<dbReference type="PANTHER" id="PTHR43357:SF4">
    <property type="entry name" value="INNER MEMBRANE ABC TRANSPORTER PERMEASE PROTEIN YDCV"/>
    <property type="match status" value="1"/>
</dbReference>
<evidence type="ECO:0000256" key="4">
    <source>
        <dbReference type="ARBA" id="ARBA00022519"/>
    </source>
</evidence>
<keyword evidence="6 8" id="KW-1133">Transmembrane helix</keyword>
<keyword evidence="2 8" id="KW-0813">Transport</keyword>
<feature type="domain" description="ABC transmembrane type-1" evidence="9">
    <location>
        <begin position="352"/>
        <end position="547"/>
    </location>
</feature>
<gene>
    <name evidence="10" type="primary">modB_2</name>
    <name evidence="10" type="ORF">CSLFYP84_03044</name>
</gene>
<dbReference type="RefSeq" id="WP_021643740.1">
    <property type="nucleotide sequence ID" value="NZ_CACRUA010000032.1"/>
</dbReference>
<feature type="transmembrane region" description="Helical" evidence="8">
    <location>
        <begin position="97"/>
        <end position="120"/>
    </location>
</feature>
<dbReference type="PROSITE" id="PS50928">
    <property type="entry name" value="ABC_TM1"/>
    <property type="match status" value="2"/>
</dbReference>
<sequence length="590" mass="63977">MKSKDNAAGFGILAILILLVLLPLAAVLFQVVCPGLQIEKFDPSNLKLVLDVFVRPLWKKAFFNSFFLSIGTTVIGLLLAAFLAHVRVRYSFFGARFLDIVSWILMIVPSFILAQGWVYFASGNGIASAWLGIEGVGGFVFSYWGLVCVMVLCKYPLAYVTIKTAMEWYPSRLVHAARMNGASPFRAWLTVQLPLCIPAYCSAAMLIFMDTVGDYGMSSTITAVYSFPTLPYTIYSAICSSPVRFDMAGVLSFYLMIMIMIAMIIQYAAMGKRKFDFLDNGTEQVTPQRIGRIKSTALSAVTFCFCLAALGIPVGSNLIMSFSSSVSIQRFRFTLDNYAKVFQTGSQLLTGVKHSLSLAGVAAAIGIIIGFCVAYVLTYSLFKLKKVIDMMTLIAMAVPGVVLGIGYIFVWNQKWLTPLGLHLYGKPSILVLASVAAAIPLINRVLVGGMAKVPKSLLIAAQVQGAGFGRRMRTVLLPLLHGSVVSAVLAAFGGSVFNLAITTILYPPNYSTLPVYISDSYNDLKFGYAAAATIVGAAFIIGIMLILEYLMNLSRSGTNRPACAARSPRRNCAAETGRGDRFAGDSQTRP</sequence>
<evidence type="ECO:0000256" key="7">
    <source>
        <dbReference type="ARBA" id="ARBA00023136"/>
    </source>
</evidence>
<dbReference type="Pfam" id="PF00528">
    <property type="entry name" value="BPD_transp_1"/>
    <property type="match status" value="2"/>
</dbReference>
<evidence type="ECO:0000259" key="9">
    <source>
        <dbReference type="PROSITE" id="PS50928"/>
    </source>
</evidence>
<dbReference type="AlphaFoldDB" id="A0A6N3GEV5"/>
<evidence type="ECO:0000256" key="5">
    <source>
        <dbReference type="ARBA" id="ARBA00022692"/>
    </source>
</evidence>
<feature type="transmembrane region" description="Helical" evidence="8">
    <location>
        <begin position="479"/>
        <end position="506"/>
    </location>
</feature>
<dbReference type="InterPro" id="IPR035906">
    <property type="entry name" value="MetI-like_sf"/>
</dbReference>
<feature type="transmembrane region" description="Helical" evidence="8">
    <location>
        <begin position="390"/>
        <end position="409"/>
    </location>
</feature>
<feature type="domain" description="ABC transmembrane type-1" evidence="9">
    <location>
        <begin position="62"/>
        <end position="266"/>
    </location>
</feature>
<dbReference type="GO" id="GO:0005886">
    <property type="term" value="C:plasma membrane"/>
    <property type="evidence" value="ECO:0007669"/>
    <property type="project" value="UniProtKB-SubCell"/>
</dbReference>